<keyword evidence="1" id="KW-0904">Protein phosphatase</keyword>
<dbReference type="InterPro" id="IPR001932">
    <property type="entry name" value="PPM-type_phosphatase-like_dom"/>
</dbReference>
<evidence type="ECO:0000256" key="1">
    <source>
        <dbReference type="RuleBase" id="RU366020"/>
    </source>
</evidence>
<dbReference type="SUPFAM" id="SSF81606">
    <property type="entry name" value="PP2C-like"/>
    <property type="match status" value="1"/>
</dbReference>
<accession>A0A2C5XBT9</accession>
<organism evidence="3 4">
    <name type="scientific">Ceratocystis fimbriata CBS 114723</name>
    <dbReference type="NCBI Taxonomy" id="1035309"/>
    <lineage>
        <taxon>Eukaryota</taxon>
        <taxon>Fungi</taxon>
        <taxon>Dikarya</taxon>
        <taxon>Ascomycota</taxon>
        <taxon>Pezizomycotina</taxon>
        <taxon>Sordariomycetes</taxon>
        <taxon>Hypocreomycetidae</taxon>
        <taxon>Microascales</taxon>
        <taxon>Ceratocystidaceae</taxon>
        <taxon>Ceratocystis</taxon>
    </lineage>
</organism>
<evidence type="ECO:0000259" key="2">
    <source>
        <dbReference type="PROSITE" id="PS51746"/>
    </source>
</evidence>
<dbReference type="GO" id="GO:0046872">
    <property type="term" value="F:metal ion binding"/>
    <property type="evidence" value="ECO:0007669"/>
    <property type="project" value="UniProtKB-UniRule"/>
</dbReference>
<comment type="caution">
    <text evidence="3">The sequence shown here is derived from an EMBL/GenBank/DDBJ whole genome shotgun (WGS) entry which is preliminary data.</text>
</comment>
<dbReference type="EC" id="3.1.3.16" evidence="1"/>
<dbReference type="Gene3D" id="3.60.40.10">
    <property type="entry name" value="PPM-type phosphatase domain"/>
    <property type="match status" value="1"/>
</dbReference>
<evidence type="ECO:0000313" key="3">
    <source>
        <dbReference type="EMBL" id="PHH54633.1"/>
    </source>
</evidence>
<comment type="catalytic activity">
    <reaction evidence="1">
        <text>O-phospho-L-seryl-[protein] + H2O = L-seryl-[protein] + phosphate</text>
        <dbReference type="Rhea" id="RHEA:20629"/>
        <dbReference type="Rhea" id="RHEA-COMP:9863"/>
        <dbReference type="Rhea" id="RHEA-COMP:11604"/>
        <dbReference type="ChEBI" id="CHEBI:15377"/>
        <dbReference type="ChEBI" id="CHEBI:29999"/>
        <dbReference type="ChEBI" id="CHEBI:43474"/>
        <dbReference type="ChEBI" id="CHEBI:83421"/>
        <dbReference type="EC" id="3.1.3.16"/>
    </reaction>
</comment>
<keyword evidence="1" id="KW-0479">Metal-binding</keyword>
<dbReference type="EMBL" id="APWK03000023">
    <property type="protein sequence ID" value="PHH54633.1"/>
    <property type="molecule type" value="Genomic_DNA"/>
</dbReference>
<reference evidence="3 4" key="2">
    <citation type="journal article" date="2013" name="IMA Fungus">
        <title>IMA Genome-F 1: Ceratocystis fimbriata: Draft nuclear genome sequence for the plant pathogen, Ceratocystis fimbriata.</title>
        <authorList>
            <person name="Wilken P.M."/>
            <person name="Steenkamp E.T."/>
            <person name="Wingfield M.J."/>
            <person name="de Beer Z.W."/>
            <person name="Wingfield B.D."/>
        </authorList>
    </citation>
    <scope>NUCLEOTIDE SEQUENCE [LARGE SCALE GENOMIC DNA]</scope>
    <source>
        <strain evidence="3 4">CBS 114723</strain>
    </source>
</reference>
<dbReference type="STRING" id="1035309.A0A2C5XBT9"/>
<dbReference type="InterPro" id="IPR039123">
    <property type="entry name" value="PPTC7"/>
</dbReference>
<dbReference type="AlphaFoldDB" id="A0A2C5XBT9"/>
<dbReference type="OrthoDB" id="60843at2759"/>
<proteinExistence type="inferred from homology"/>
<reference evidence="3 4" key="1">
    <citation type="journal article" date="2013" name="Fungal Biol.">
        <title>Analysis of microsatellite markers in the genome of the plant pathogen Ceratocystis fimbriata.</title>
        <authorList>
            <person name="Simpson M.C."/>
            <person name="Wilken P.M."/>
            <person name="Coetzee M.P."/>
            <person name="Wingfield M.J."/>
            <person name="Wingfield B.D."/>
        </authorList>
    </citation>
    <scope>NUCLEOTIDE SEQUENCE [LARGE SCALE GENOMIC DNA]</scope>
    <source>
        <strain evidence="3 4">CBS 114723</strain>
    </source>
</reference>
<keyword evidence="4" id="KW-1185">Reference proteome</keyword>
<keyword evidence="1" id="KW-0464">Manganese</keyword>
<dbReference type="PROSITE" id="PS51746">
    <property type="entry name" value="PPM_2"/>
    <property type="match status" value="1"/>
</dbReference>
<evidence type="ECO:0000313" key="4">
    <source>
        <dbReference type="Proteomes" id="UP000222788"/>
    </source>
</evidence>
<gene>
    <name evidence="3" type="primary">pptc7</name>
    <name evidence="3" type="ORF">CFIMG_003075RA</name>
</gene>
<dbReference type="Proteomes" id="UP000222788">
    <property type="component" value="Unassembled WGS sequence"/>
</dbReference>
<comment type="cofactor">
    <cofactor evidence="1">
        <name>Mn(2+)</name>
        <dbReference type="ChEBI" id="CHEBI:29035"/>
    </cofactor>
</comment>
<comment type="cofactor">
    <cofactor evidence="1">
        <name>Mg(2+)</name>
        <dbReference type="ChEBI" id="CHEBI:18420"/>
    </cofactor>
</comment>
<dbReference type="PANTHER" id="PTHR12320">
    <property type="entry name" value="PROTEIN PHOSPHATASE 2C"/>
    <property type="match status" value="1"/>
</dbReference>
<name>A0A2C5XBT9_9PEZI</name>
<protein>
    <recommendedName>
        <fullName evidence="1">Protein phosphatase</fullName>
        <ecNumber evidence="1">3.1.3.16</ecNumber>
    </recommendedName>
</protein>
<feature type="domain" description="PPM-type phosphatase" evidence="2">
    <location>
        <begin position="117"/>
        <end position="420"/>
    </location>
</feature>
<dbReference type="InterPro" id="IPR036457">
    <property type="entry name" value="PPM-type-like_dom_sf"/>
</dbReference>
<dbReference type="SMART" id="SM00332">
    <property type="entry name" value="PP2Cc"/>
    <property type="match status" value="1"/>
</dbReference>
<dbReference type="PANTHER" id="PTHR12320:SF1">
    <property type="entry name" value="PROTEIN PHOSPHATASE PTC7 HOMOLOG"/>
    <property type="match status" value="1"/>
</dbReference>
<dbReference type="GO" id="GO:0004722">
    <property type="term" value="F:protein serine/threonine phosphatase activity"/>
    <property type="evidence" value="ECO:0007669"/>
    <property type="project" value="UniProtKB-EC"/>
</dbReference>
<sequence>MAAFKCPQRTLLAMPAASASPSALYPIHNPIHMRASSLAVVRNSLRLTNPSPTSALSFSTKSRSFSTTMKYSTSSSDASPTSLGSPQLSYGVAAAFIGKDLSWHATRNIHHFNPHKRVQPVKKTPEQRPPSGHDAFFISHLGDTGAVAFGVADGVGGWVDSGVDPADFSHGICDYMAMVSFAYPGHDPVSPKAIMQKGYEAVCNDRTVVAGSSTAVVGVAAPNGAVEIANLGDSGFIHLRLGAVHAYSKAQQHSFNTPYQMSVIPPSMAARIATFGGAHLSDMPHQSDITHHNLQSGDVLVLASDGVWDNMFNEDILKVVGKMMLASGAWTIDDDGAVQVAPSISEMVKVPELSAGGPQALNSQATLQSLVASRIALTAKANSHETRRDGPFAKAMKRINRRERWVGGKVDDIMVVVLIATQDGTMVPVKSRL</sequence>
<comment type="similarity">
    <text evidence="1">Belongs to the PP2C family.</text>
</comment>
<keyword evidence="1" id="KW-0460">Magnesium</keyword>
<keyword evidence="1" id="KW-0378">Hydrolase</keyword>
<comment type="catalytic activity">
    <reaction evidence="1">
        <text>O-phospho-L-threonyl-[protein] + H2O = L-threonyl-[protein] + phosphate</text>
        <dbReference type="Rhea" id="RHEA:47004"/>
        <dbReference type="Rhea" id="RHEA-COMP:11060"/>
        <dbReference type="Rhea" id="RHEA-COMP:11605"/>
        <dbReference type="ChEBI" id="CHEBI:15377"/>
        <dbReference type="ChEBI" id="CHEBI:30013"/>
        <dbReference type="ChEBI" id="CHEBI:43474"/>
        <dbReference type="ChEBI" id="CHEBI:61977"/>
        <dbReference type="EC" id="3.1.3.16"/>
    </reaction>
</comment>